<organism evidence="1 2">
    <name type="scientific">Frankia nepalensis</name>
    <dbReference type="NCBI Taxonomy" id="1836974"/>
    <lineage>
        <taxon>Bacteria</taxon>
        <taxon>Bacillati</taxon>
        <taxon>Actinomycetota</taxon>
        <taxon>Actinomycetes</taxon>
        <taxon>Frankiales</taxon>
        <taxon>Frankiaceae</taxon>
        <taxon>Frankia</taxon>
    </lineage>
</organism>
<gene>
    <name evidence="1" type="ORF">I7412_33395</name>
</gene>
<dbReference type="EMBL" id="JAEACQ010000291">
    <property type="protein sequence ID" value="MBL7631969.1"/>
    <property type="molecule type" value="Genomic_DNA"/>
</dbReference>
<dbReference type="AlphaFoldDB" id="A0A937RNE8"/>
<dbReference type="RefSeq" id="WP_203004078.1">
    <property type="nucleotide sequence ID" value="NZ_JADWYU010000206.1"/>
</dbReference>
<accession>A0A937RNE8</accession>
<protein>
    <submittedName>
        <fullName evidence="1">Uncharacterized protein</fullName>
    </submittedName>
</protein>
<comment type="caution">
    <text evidence="1">The sequence shown here is derived from an EMBL/GenBank/DDBJ whole genome shotgun (WGS) entry which is preliminary data.</text>
</comment>
<reference evidence="1" key="1">
    <citation type="submission" date="2020-12" db="EMBL/GenBank/DDBJ databases">
        <title>Genomic characterization of non-nitrogen-fixing Frankia strains.</title>
        <authorList>
            <person name="Carlos-Shanley C."/>
            <person name="Guerra T."/>
            <person name="Hahn D."/>
        </authorList>
    </citation>
    <scope>NUCLEOTIDE SEQUENCE</scope>
    <source>
        <strain evidence="1">CN6</strain>
    </source>
</reference>
<keyword evidence="2" id="KW-1185">Reference proteome</keyword>
<proteinExistence type="predicted"/>
<evidence type="ECO:0000313" key="1">
    <source>
        <dbReference type="EMBL" id="MBL7631969.1"/>
    </source>
</evidence>
<dbReference type="Proteomes" id="UP000604475">
    <property type="component" value="Unassembled WGS sequence"/>
</dbReference>
<evidence type="ECO:0000313" key="2">
    <source>
        <dbReference type="Proteomes" id="UP000604475"/>
    </source>
</evidence>
<sequence length="390" mass="44530">MIARFAEPDYQLVWPRTLFKEEASRLLNKRQLTDWNDRCEFLLEDAFVRGYAGGPAVDFRELEEPGYGYGSSAPRSAQALTRKQDFLRGLMTSAGELSEDPPPRVPYWRERMGGPHRPAHMSADALARQYVDLVRELEVSGYFARRFGTDCVDNPYDPSPAHLIEGEFGQPTTWPIDPELLAADRENIFQMIEVLHDLVARPQRRDLHSYNGCGWHHHEFDLGSGRAVYRWRVNSLLRRADVPYRLADDGADVGRLVGVTDDARAQLVQSLLARDTSEQDEQVRHAISLFRGREAGRHQKRSAVAALALVIEERRHGVLTEALAKSDRGALFDIANNFHIRHQGAKQKRDYDDFYLDWIFWLYLSTVELINCIVDEQRANTSPGIQASDP</sequence>
<name>A0A937RNE8_9ACTN</name>